<sequence>MSLMQPWLGLHKEQKFLQKVGMRRFSSKHLVFFQESSYGKHMPVISLLQQVL</sequence>
<protein>
    <submittedName>
        <fullName evidence="1">Uncharacterized protein</fullName>
    </submittedName>
</protein>
<dbReference type="EMBL" id="AMZH03013592">
    <property type="protein sequence ID" value="RRT49016.1"/>
    <property type="molecule type" value="Genomic_DNA"/>
</dbReference>
<dbReference type="AlphaFoldDB" id="A0A444EB81"/>
<organism evidence="1 2">
    <name type="scientific">Ensete ventricosum</name>
    <name type="common">Abyssinian banana</name>
    <name type="synonym">Musa ensete</name>
    <dbReference type="NCBI Taxonomy" id="4639"/>
    <lineage>
        <taxon>Eukaryota</taxon>
        <taxon>Viridiplantae</taxon>
        <taxon>Streptophyta</taxon>
        <taxon>Embryophyta</taxon>
        <taxon>Tracheophyta</taxon>
        <taxon>Spermatophyta</taxon>
        <taxon>Magnoliopsida</taxon>
        <taxon>Liliopsida</taxon>
        <taxon>Zingiberales</taxon>
        <taxon>Musaceae</taxon>
        <taxon>Ensete</taxon>
    </lineage>
</organism>
<evidence type="ECO:0000313" key="2">
    <source>
        <dbReference type="Proteomes" id="UP000287651"/>
    </source>
</evidence>
<gene>
    <name evidence="1" type="ORF">B296_00045446</name>
</gene>
<evidence type="ECO:0000313" key="1">
    <source>
        <dbReference type="EMBL" id="RRT49016.1"/>
    </source>
</evidence>
<accession>A0A444EB81</accession>
<dbReference type="Proteomes" id="UP000287651">
    <property type="component" value="Unassembled WGS sequence"/>
</dbReference>
<proteinExistence type="predicted"/>
<name>A0A444EB81_ENSVE</name>
<comment type="caution">
    <text evidence="1">The sequence shown here is derived from an EMBL/GenBank/DDBJ whole genome shotgun (WGS) entry which is preliminary data.</text>
</comment>
<reference evidence="1 2" key="1">
    <citation type="journal article" date="2014" name="Agronomy (Basel)">
        <title>A Draft Genome Sequence for Ensete ventricosum, the Drought-Tolerant Tree Against Hunger.</title>
        <authorList>
            <person name="Harrison J."/>
            <person name="Moore K.A."/>
            <person name="Paszkiewicz K."/>
            <person name="Jones T."/>
            <person name="Grant M."/>
            <person name="Ambacheew D."/>
            <person name="Muzemil S."/>
            <person name="Studholme D.J."/>
        </authorList>
    </citation>
    <scope>NUCLEOTIDE SEQUENCE [LARGE SCALE GENOMIC DNA]</scope>
</reference>